<evidence type="ECO:0000313" key="4">
    <source>
        <dbReference type="Proteomes" id="UP000014760"/>
    </source>
</evidence>
<accession>R7UW62</accession>
<sequence>MPGNNTVSLNSVLLEAIQKACNKACEAAVARAMAPYHQELLDLRQDVKNLKEEKNALQYDLDQLRNQYENKAKKTIANETVTAIRVTDTDVHRRKWNIIIQGVPGEKDENESTEKKIRELGQTDLRIESANSMPFRTCHRLQQAKDAGIIVRFSNLTDRNMWLNHAKNLRNTSKKISISPDIPPTLKPLKAELLNTRITLPSAEKSKLLYHKTWPYLTLKIQERTHKTKFAIPSLLQSLVIKSPGASNLKTNTVKSVLMATAAAPAGVQGVGILSLVFMIFQLSPRAPGSAEPYQVDAGTTFCSKQVP</sequence>
<keyword evidence="1" id="KW-0175">Coiled coil</keyword>
<evidence type="ECO:0000256" key="1">
    <source>
        <dbReference type="SAM" id="Coils"/>
    </source>
</evidence>
<feature type="coiled-coil region" evidence="1">
    <location>
        <begin position="33"/>
        <end position="74"/>
    </location>
</feature>
<reference evidence="2 4" key="2">
    <citation type="journal article" date="2013" name="Nature">
        <title>Insights into bilaterian evolution from three spiralian genomes.</title>
        <authorList>
            <person name="Simakov O."/>
            <person name="Marletaz F."/>
            <person name="Cho S.J."/>
            <person name="Edsinger-Gonzales E."/>
            <person name="Havlak P."/>
            <person name="Hellsten U."/>
            <person name="Kuo D.H."/>
            <person name="Larsson T."/>
            <person name="Lv J."/>
            <person name="Arendt D."/>
            <person name="Savage R."/>
            <person name="Osoegawa K."/>
            <person name="de Jong P."/>
            <person name="Grimwood J."/>
            <person name="Chapman J.A."/>
            <person name="Shapiro H."/>
            <person name="Aerts A."/>
            <person name="Otillar R.P."/>
            <person name="Terry A.Y."/>
            <person name="Boore J.L."/>
            <person name="Grigoriev I.V."/>
            <person name="Lindberg D.R."/>
            <person name="Seaver E.C."/>
            <person name="Weisblat D.A."/>
            <person name="Putnam N.H."/>
            <person name="Rokhsar D.S."/>
        </authorList>
    </citation>
    <scope>NUCLEOTIDE SEQUENCE</scope>
    <source>
        <strain evidence="2 4">I ESC-2004</strain>
    </source>
</reference>
<evidence type="ECO:0000313" key="2">
    <source>
        <dbReference type="EMBL" id="ELU10564.1"/>
    </source>
</evidence>
<reference evidence="4" key="1">
    <citation type="submission" date="2012-12" db="EMBL/GenBank/DDBJ databases">
        <authorList>
            <person name="Hellsten U."/>
            <person name="Grimwood J."/>
            <person name="Chapman J.A."/>
            <person name="Shapiro H."/>
            <person name="Aerts A."/>
            <person name="Otillar R.P."/>
            <person name="Terry A.Y."/>
            <person name="Boore J.L."/>
            <person name="Simakov O."/>
            <person name="Marletaz F."/>
            <person name="Cho S.-J."/>
            <person name="Edsinger-Gonzales E."/>
            <person name="Havlak P."/>
            <person name="Kuo D.-H."/>
            <person name="Larsson T."/>
            <person name="Lv J."/>
            <person name="Arendt D."/>
            <person name="Savage R."/>
            <person name="Osoegawa K."/>
            <person name="de Jong P."/>
            <person name="Lindberg D.R."/>
            <person name="Seaver E.C."/>
            <person name="Weisblat D.A."/>
            <person name="Putnam N.H."/>
            <person name="Grigoriev I.V."/>
            <person name="Rokhsar D.S."/>
        </authorList>
    </citation>
    <scope>NUCLEOTIDE SEQUENCE</scope>
    <source>
        <strain evidence="4">I ESC-2004</strain>
    </source>
</reference>
<dbReference type="Gene3D" id="3.30.70.1820">
    <property type="entry name" value="L1 transposable element, RRM domain"/>
    <property type="match status" value="1"/>
</dbReference>
<name>R7UW62_CAPTE</name>
<dbReference type="HOGENOM" id="CLU_903839_0_0_1"/>
<keyword evidence="4" id="KW-1185">Reference proteome</keyword>
<gene>
    <name evidence="2" type="ORF">CAPTEDRAFT_194032</name>
</gene>
<organism evidence="2">
    <name type="scientific">Capitella teleta</name>
    <name type="common">Polychaete worm</name>
    <dbReference type="NCBI Taxonomy" id="283909"/>
    <lineage>
        <taxon>Eukaryota</taxon>
        <taxon>Metazoa</taxon>
        <taxon>Spiralia</taxon>
        <taxon>Lophotrochozoa</taxon>
        <taxon>Annelida</taxon>
        <taxon>Polychaeta</taxon>
        <taxon>Sedentaria</taxon>
        <taxon>Scolecida</taxon>
        <taxon>Capitellidae</taxon>
        <taxon>Capitella</taxon>
    </lineage>
</organism>
<dbReference type="Proteomes" id="UP000014760">
    <property type="component" value="Unassembled WGS sequence"/>
</dbReference>
<proteinExistence type="predicted"/>
<dbReference type="EnsemblMetazoa" id="CapteT194032">
    <property type="protein sequence ID" value="CapteP194032"/>
    <property type="gene ID" value="CapteG194032"/>
</dbReference>
<dbReference type="AlphaFoldDB" id="R7UW62"/>
<dbReference type="EMBL" id="KB297391">
    <property type="protein sequence ID" value="ELU10564.1"/>
    <property type="molecule type" value="Genomic_DNA"/>
</dbReference>
<dbReference type="OrthoDB" id="6063407at2759"/>
<dbReference type="EMBL" id="AMQN01006013">
    <property type="status" value="NOT_ANNOTATED_CDS"/>
    <property type="molecule type" value="Genomic_DNA"/>
</dbReference>
<evidence type="ECO:0000313" key="3">
    <source>
        <dbReference type="EnsemblMetazoa" id="CapteP194032"/>
    </source>
</evidence>
<protein>
    <submittedName>
        <fullName evidence="2 3">Uncharacterized protein</fullName>
    </submittedName>
</protein>
<reference evidence="3" key="3">
    <citation type="submission" date="2015-06" db="UniProtKB">
        <authorList>
            <consortium name="EnsemblMetazoa"/>
        </authorList>
    </citation>
    <scope>IDENTIFICATION</scope>
</reference>